<evidence type="ECO:0000259" key="4">
    <source>
        <dbReference type="Pfam" id="PF02776"/>
    </source>
</evidence>
<accession>A0A7X1J027</accession>
<dbReference type="Pfam" id="PF02776">
    <property type="entry name" value="TPP_enzyme_N"/>
    <property type="match status" value="1"/>
</dbReference>
<organism evidence="5 6">
    <name type="scientific">Streptomyces cupreus</name>
    <dbReference type="NCBI Taxonomy" id="2759956"/>
    <lineage>
        <taxon>Bacteria</taxon>
        <taxon>Bacillati</taxon>
        <taxon>Actinomycetota</taxon>
        <taxon>Actinomycetes</taxon>
        <taxon>Kitasatosporales</taxon>
        <taxon>Streptomycetaceae</taxon>
        <taxon>Streptomyces</taxon>
    </lineage>
</organism>
<dbReference type="GO" id="GO:0003984">
    <property type="term" value="F:acetolactate synthase activity"/>
    <property type="evidence" value="ECO:0007669"/>
    <property type="project" value="TreeGrafter"/>
</dbReference>
<sequence>MHARDHLALQEIARTPFTTADDTARSLLELAGPDGPRLVGHLIARGREHAVDSLAAALDITPAPAAALTEALCAHAPRLTGAEAVAVVLAAAGVGVVFGYPGTSELALCDAVDRTPGMEMINGRGDKESAFMAAGAGLLSPGRGAAILHGARGLTNAGGALADARRNELGSVYVVGLPSTGSAAFLPPHGEENLLGAMGEFSDWWWQAPPVPEEPQAAGAAGAAFVARLREAVRKVRQAPHRPALIGVPQDVAERRWVPVAALEEPPLPPAARHPDAEVTMAAVGLLATAVRPVLLIDDYALRFDGVREGLDRVSRVLGAAVLQVRYRRGPMLFERLRAEEVTGFAGWLNPYSDAHGELLDRCDLLVTVEDRNIYPRVVGPLPGCRKIVLNTDAGKALKNGYLGPDDLVVDGDPGVALLRMAELLEINLPARPQTPWFGPEVAAESDVTPEPAEAKVVRARRDIAAAVAGALAALPRPVLVDDSQMFGGLLAESYDALPPGLRILGGHGGFVGSGIPLATGLAVSEPDRGVLCTLGDQAFTNSFQGLVAAVQQQARITYLVCNNGQSVSLLKQSAASGPDWFGAGQRPMLRNVPGLDYCAIARAIGVKATSVEVPVLAPSSEVSASVARLSEALESAVATIGPALVELRLPAEPEVWRGIWVTQGFETHRRVQA</sequence>
<dbReference type="PANTHER" id="PTHR18968:SF13">
    <property type="entry name" value="ACETOLACTATE SYNTHASE CATALYTIC SUBUNIT, MITOCHONDRIAL"/>
    <property type="match status" value="1"/>
</dbReference>
<protein>
    <submittedName>
        <fullName evidence="5">Thiamine pyrophosphate-binding protein</fullName>
    </submittedName>
</protein>
<gene>
    <name evidence="5" type="ORF">H4N64_04185</name>
</gene>
<evidence type="ECO:0000313" key="6">
    <source>
        <dbReference type="Proteomes" id="UP000584670"/>
    </source>
</evidence>
<evidence type="ECO:0000259" key="3">
    <source>
        <dbReference type="Pfam" id="PF02775"/>
    </source>
</evidence>
<dbReference type="GO" id="GO:0009097">
    <property type="term" value="P:isoleucine biosynthetic process"/>
    <property type="evidence" value="ECO:0007669"/>
    <property type="project" value="TreeGrafter"/>
</dbReference>
<evidence type="ECO:0000313" key="5">
    <source>
        <dbReference type="EMBL" id="MBC2900812.1"/>
    </source>
</evidence>
<dbReference type="GO" id="GO:0005948">
    <property type="term" value="C:acetolactate synthase complex"/>
    <property type="evidence" value="ECO:0007669"/>
    <property type="project" value="TreeGrafter"/>
</dbReference>
<dbReference type="SUPFAM" id="SSF52518">
    <property type="entry name" value="Thiamin diphosphate-binding fold (THDP-binding)"/>
    <property type="match status" value="2"/>
</dbReference>
<dbReference type="RefSeq" id="WP_186280718.1">
    <property type="nucleotide sequence ID" value="NZ_JACMSF010000003.1"/>
</dbReference>
<keyword evidence="6" id="KW-1185">Reference proteome</keyword>
<name>A0A7X1J027_9ACTN</name>
<dbReference type="AlphaFoldDB" id="A0A7X1J027"/>
<dbReference type="Proteomes" id="UP000584670">
    <property type="component" value="Unassembled WGS sequence"/>
</dbReference>
<dbReference type="GO" id="GO:0050660">
    <property type="term" value="F:flavin adenine dinucleotide binding"/>
    <property type="evidence" value="ECO:0007669"/>
    <property type="project" value="TreeGrafter"/>
</dbReference>
<dbReference type="GO" id="GO:0030976">
    <property type="term" value="F:thiamine pyrophosphate binding"/>
    <property type="evidence" value="ECO:0007669"/>
    <property type="project" value="InterPro"/>
</dbReference>
<keyword evidence="2" id="KW-0786">Thiamine pyrophosphate</keyword>
<evidence type="ECO:0000256" key="2">
    <source>
        <dbReference type="ARBA" id="ARBA00023052"/>
    </source>
</evidence>
<feature type="domain" description="Thiamine pyrophosphate enzyme TPP-binding" evidence="3">
    <location>
        <begin position="507"/>
        <end position="647"/>
    </location>
</feature>
<dbReference type="SUPFAM" id="SSF52467">
    <property type="entry name" value="DHS-like NAD/FAD-binding domain"/>
    <property type="match status" value="1"/>
</dbReference>
<dbReference type="GO" id="GO:0000287">
    <property type="term" value="F:magnesium ion binding"/>
    <property type="evidence" value="ECO:0007669"/>
    <property type="project" value="UniProtKB-ARBA"/>
</dbReference>
<dbReference type="InterPro" id="IPR045229">
    <property type="entry name" value="TPP_enz"/>
</dbReference>
<evidence type="ECO:0000256" key="1">
    <source>
        <dbReference type="ARBA" id="ARBA00007812"/>
    </source>
</evidence>
<dbReference type="GO" id="GO:0009099">
    <property type="term" value="P:L-valine biosynthetic process"/>
    <property type="evidence" value="ECO:0007669"/>
    <property type="project" value="TreeGrafter"/>
</dbReference>
<dbReference type="EMBL" id="JACMSF010000003">
    <property type="protein sequence ID" value="MBC2900812.1"/>
    <property type="molecule type" value="Genomic_DNA"/>
</dbReference>
<dbReference type="Gene3D" id="3.40.50.970">
    <property type="match status" value="2"/>
</dbReference>
<dbReference type="PANTHER" id="PTHR18968">
    <property type="entry name" value="THIAMINE PYROPHOSPHATE ENZYMES"/>
    <property type="match status" value="1"/>
</dbReference>
<comment type="caution">
    <text evidence="5">The sequence shown here is derived from an EMBL/GenBank/DDBJ whole genome shotgun (WGS) entry which is preliminary data.</text>
</comment>
<dbReference type="Gene3D" id="3.40.50.1220">
    <property type="entry name" value="TPP-binding domain"/>
    <property type="match status" value="1"/>
</dbReference>
<feature type="domain" description="Thiamine pyrophosphate enzyme N-terminal TPP-binding" evidence="4">
    <location>
        <begin position="80"/>
        <end position="184"/>
    </location>
</feature>
<dbReference type="InterPro" id="IPR012001">
    <property type="entry name" value="Thiamin_PyroP_enz_TPP-bd_dom"/>
</dbReference>
<dbReference type="InterPro" id="IPR029061">
    <property type="entry name" value="THDP-binding"/>
</dbReference>
<reference evidence="5 6" key="1">
    <citation type="submission" date="2020-08" db="EMBL/GenBank/DDBJ databases">
        <title>Streptomyces sp. PSKA01 genome sequencing and assembly.</title>
        <authorList>
            <person name="Mandal S."/>
            <person name="Maiti P.K."/>
            <person name="Das P."/>
        </authorList>
    </citation>
    <scope>NUCLEOTIDE SEQUENCE [LARGE SCALE GENOMIC DNA]</scope>
    <source>
        <strain evidence="5 6">PSKA01</strain>
    </source>
</reference>
<dbReference type="Pfam" id="PF02775">
    <property type="entry name" value="TPP_enzyme_C"/>
    <property type="match status" value="1"/>
</dbReference>
<dbReference type="InterPro" id="IPR029035">
    <property type="entry name" value="DHS-like_NAD/FAD-binding_dom"/>
</dbReference>
<comment type="similarity">
    <text evidence="1">Belongs to the TPP enzyme family.</text>
</comment>
<dbReference type="InterPro" id="IPR011766">
    <property type="entry name" value="TPP_enzyme_TPP-bd"/>
</dbReference>
<dbReference type="CDD" id="cd07035">
    <property type="entry name" value="TPP_PYR_POX_like"/>
    <property type="match status" value="1"/>
</dbReference>
<proteinExistence type="inferred from homology"/>